<proteinExistence type="predicted"/>
<keyword evidence="3" id="KW-1185">Reference proteome</keyword>
<evidence type="ECO:0000256" key="1">
    <source>
        <dbReference type="SAM" id="MobiDB-lite"/>
    </source>
</evidence>
<feature type="region of interest" description="Disordered" evidence="1">
    <location>
        <begin position="140"/>
        <end position="167"/>
    </location>
</feature>
<evidence type="ECO:0000313" key="3">
    <source>
        <dbReference type="Proteomes" id="UP000184330"/>
    </source>
</evidence>
<accession>A0A1L7WT73</accession>
<dbReference type="EMBL" id="FJOG01000007">
    <property type="protein sequence ID" value="CZR55967.1"/>
    <property type="molecule type" value="Genomic_DNA"/>
</dbReference>
<reference evidence="2 3" key="1">
    <citation type="submission" date="2016-03" db="EMBL/GenBank/DDBJ databases">
        <authorList>
            <person name="Ploux O."/>
        </authorList>
    </citation>
    <scope>NUCLEOTIDE SEQUENCE [LARGE SCALE GENOMIC DNA]</scope>
    <source>
        <strain evidence="2 3">UAMH 11012</strain>
    </source>
</reference>
<name>A0A1L7WT73_9HELO</name>
<sequence length="167" mass="18818">MDVNPGHQIFKSNCGTLTRRKAGTSQSSKQAHIMCGSSGATLSIAMVDIQLKTLTRSDKNACGMMLRLHYSMREKYEKVLGLDYKLFSCIKIAPNDEVKSVFGYSEEEDKYFKNNTTDDETKRKLWLEASGLAIWPFTDKSPSQRRWNKTGPQRGLVGEDGRVEEGV</sequence>
<organism evidence="2 3">
    <name type="scientific">Phialocephala subalpina</name>
    <dbReference type="NCBI Taxonomy" id="576137"/>
    <lineage>
        <taxon>Eukaryota</taxon>
        <taxon>Fungi</taxon>
        <taxon>Dikarya</taxon>
        <taxon>Ascomycota</taxon>
        <taxon>Pezizomycotina</taxon>
        <taxon>Leotiomycetes</taxon>
        <taxon>Helotiales</taxon>
        <taxon>Mollisiaceae</taxon>
        <taxon>Phialocephala</taxon>
        <taxon>Phialocephala fortinii species complex</taxon>
    </lineage>
</organism>
<dbReference type="AlphaFoldDB" id="A0A1L7WT73"/>
<feature type="compositionally biased region" description="Basic and acidic residues" evidence="1">
    <location>
        <begin position="157"/>
        <end position="167"/>
    </location>
</feature>
<evidence type="ECO:0000313" key="2">
    <source>
        <dbReference type="EMBL" id="CZR55967.1"/>
    </source>
</evidence>
<dbReference type="Proteomes" id="UP000184330">
    <property type="component" value="Unassembled WGS sequence"/>
</dbReference>
<gene>
    <name evidence="2" type="ORF">PAC_05855</name>
</gene>
<protein>
    <submittedName>
        <fullName evidence="2">Uncharacterized protein</fullName>
    </submittedName>
</protein>